<organism evidence="6 7">
    <name type="scientific">Thermoactinomyces mirandus</name>
    <dbReference type="NCBI Taxonomy" id="2756294"/>
    <lineage>
        <taxon>Bacteria</taxon>
        <taxon>Bacillati</taxon>
        <taxon>Bacillota</taxon>
        <taxon>Bacilli</taxon>
        <taxon>Bacillales</taxon>
        <taxon>Thermoactinomycetaceae</taxon>
        <taxon>Thermoactinomyces</taxon>
    </lineage>
</organism>
<dbReference type="GO" id="GO:0043138">
    <property type="term" value="F:3'-5' DNA helicase activity"/>
    <property type="evidence" value="ECO:0007669"/>
    <property type="project" value="TreeGrafter"/>
</dbReference>
<protein>
    <submittedName>
        <fullName evidence="6">DEAD/DEAH box helicase family protein</fullName>
    </submittedName>
</protein>
<dbReference type="PROSITE" id="PS51192">
    <property type="entry name" value="HELICASE_ATP_BIND_1"/>
    <property type="match status" value="1"/>
</dbReference>
<proteinExistence type="predicted"/>
<evidence type="ECO:0000259" key="4">
    <source>
        <dbReference type="PROSITE" id="PS51192"/>
    </source>
</evidence>
<name>A0A7W1XUV7_9BACL</name>
<evidence type="ECO:0000259" key="5">
    <source>
        <dbReference type="PROSITE" id="PS51194"/>
    </source>
</evidence>
<keyword evidence="2" id="KW-0067">ATP-binding</keyword>
<accession>A0A7W1XUV7</accession>
<dbReference type="GO" id="GO:0006310">
    <property type="term" value="P:DNA recombination"/>
    <property type="evidence" value="ECO:0007669"/>
    <property type="project" value="TreeGrafter"/>
</dbReference>
<dbReference type="GO" id="GO:0006270">
    <property type="term" value="P:DNA replication initiation"/>
    <property type="evidence" value="ECO:0007669"/>
    <property type="project" value="TreeGrafter"/>
</dbReference>
<evidence type="ECO:0000313" key="7">
    <source>
        <dbReference type="Proteomes" id="UP000538292"/>
    </source>
</evidence>
<comment type="caution">
    <text evidence="6">The sequence shown here is derived from an EMBL/GenBank/DDBJ whole genome shotgun (WGS) entry which is preliminary data.</text>
</comment>
<dbReference type="EMBL" id="JACEOL010000055">
    <property type="protein sequence ID" value="MBA4603482.1"/>
    <property type="molecule type" value="Genomic_DNA"/>
</dbReference>
<dbReference type="PANTHER" id="PTHR30580:SF1">
    <property type="entry name" value="COMF OPERON PROTEIN 1"/>
    <property type="match status" value="1"/>
</dbReference>
<keyword evidence="6" id="KW-0378">Hydrolase</keyword>
<feature type="domain" description="Helicase ATP-binding" evidence="4">
    <location>
        <begin position="219"/>
        <end position="371"/>
    </location>
</feature>
<dbReference type="SMART" id="SM00487">
    <property type="entry name" value="DEXDc"/>
    <property type="match status" value="1"/>
</dbReference>
<reference evidence="6 7" key="1">
    <citation type="submission" date="2020-07" db="EMBL/GenBank/DDBJ databases">
        <title>Thermoactinomyces phylogeny.</title>
        <authorList>
            <person name="Dunlap C."/>
        </authorList>
    </citation>
    <scope>NUCLEOTIDE SEQUENCE [LARGE SCALE GENOMIC DNA]</scope>
    <source>
        <strain evidence="6 7">AMNI-1</strain>
    </source>
</reference>
<dbReference type="GO" id="GO:0005524">
    <property type="term" value="F:ATP binding"/>
    <property type="evidence" value="ECO:0007669"/>
    <property type="project" value="UniProtKB-KW"/>
</dbReference>
<dbReference type="GO" id="GO:0006302">
    <property type="term" value="P:double-strand break repair"/>
    <property type="evidence" value="ECO:0007669"/>
    <property type="project" value="TreeGrafter"/>
</dbReference>
<sequence>MMLYYYRLEGEKKGCISLDPAVDLWYWKKQGQRLDCIYRARSVKEAWSCIQRKKTGNATVLRLEELQPAEEPAVRRCLKKAGTLFSLLVGRGLLWQEVIQWVEKHQLEVNSTELRKILQVLLLQGKCELKPGVVQRGSVRKWRCERCLYQGSEIRVSACSTCGEECAVCEHCILMGRSRACTPFFLFQPVWEKPDAALSPPLPISLTRYQENAMMEIKRELEKNRKQILVWAVTGAGKTELMLPIVKKWLDQGKRVLWATPRKDVVLELFPRLKAALAGHRVIALYGGSDQRFTPSAFVLATCHQVWRFYRFFDLMIIDEVDAFPLYGDVALEAGLHRALFAGGQQILLTATPPDHWQRFAKNRKLPTVILPVRYHGMPLPLPQLFRETGLWAKMSQKRSIRVLARFLQQLDQQHGQALIFVPRIQDVHLVISWLKEHSPHHFKKAKGVYSRHPQREKIIQEYRDGKWTVLVTTTILERGVTVPRCHVLVLGAEHPVFDETALVQIAGRVGRSANYQKGVVWFLAQERTDAQRQAQKRIKKLNEFVQKEGIGQKGAYM</sequence>
<dbReference type="Pfam" id="PF04851">
    <property type="entry name" value="ResIII"/>
    <property type="match status" value="1"/>
</dbReference>
<evidence type="ECO:0000313" key="6">
    <source>
        <dbReference type="EMBL" id="MBA4603482.1"/>
    </source>
</evidence>
<evidence type="ECO:0000256" key="2">
    <source>
        <dbReference type="ARBA" id="ARBA00022840"/>
    </source>
</evidence>
<dbReference type="InterPro" id="IPR014001">
    <property type="entry name" value="Helicase_ATP-bd"/>
</dbReference>
<dbReference type="InterPro" id="IPR006935">
    <property type="entry name" value="Helicase/UvrB_N"/>
</dbReference>
<dbReference type="Pfam" id="PF00271">
    <property type="entry name" value="Helicase_C"/>
    <property type="match status" value="1"/>
</dbReference>
<dbReference type="GO" id="GO:0003677">
    <property type="term" value="F:DNA binding"/>
    <property type="evidence" value="ECO:0007669"/>
    <property type="project" value="UniProtKB-KW"/>
</dbReference>
<keyword evidence="1" id="KW-0547">Nucleotide-binding</keyword>
<dbReference type="InterPro" id="IPR001650">
    <property type="entry name" value="Helicase_C-like"/>
</dbReference>
<dbReference type="AlphaFoldDB" id="A0A7W1XUV7"/>
<keyword evidence="7" id="KW-1185">Reference proteome</keyword>
<dbReference type="PANTHER" id="PTHR30580">
    <property type="entry name" value="PRIMOSOMAL PROTEIN N"/>
    <property type="match status" value="1"/>
</dbReference>
<keyword evidence="6" id="KW-0347">Helicase</keyword>
<dbReference type="SMART" id="SM00490">
    <property type="entry name" value="HELICc"/>
    <property type="match status" value="1"/>
</dbReference>
<dbReference type="GO" id="GO:0016787">
    <property type="term" value="F:hydrolase activity"/>
    <property type="evidence" value="ECO:0007669"/>
    <property type="project" value="InterPro"/>
</dbReference>
<keyword evidence="3" id="KW-0238">DNA-binding</keyword>
<gene>
    <name evidence="6" type="ORF">H2C83_14440</name>
</gene>
<dbReference type="SUPFAM" id="SSF52540">
    <property type="entry name" value="P-loop containing nucleoside triphosphate hydrolases"/>
    <property type="match status" value="1"/>
</dbReference>
<evidence type="ECO:0000256" key="1">
    <source>
        <dbReference type="ARBA" id="ARBA00022741"/>
    </source>
</evidence>
<dbReference type="Gene3D" id="3.40.50.300">
    <property type="entry name" value="P-loop containing nucleotide triphosphate hydrolases"/>
    <property type="match status" value="2"/>
</dbReference>
<evidence type="ECO:0000256" key="3">
    <source>
        <dbReference type="ARBA" id="ARBA00023125"/>
    </source>
</evidence>
<dbReference type="RefSeq" id="WP_181741958.1">
    <property type="nucleotide sequence ID" value="NZ_JACEOL010000055.1"/>
</dbReference>
<dbReference type="Proteomes" id="UP000538292">
    <property type="component" value="Unassembled WGS sequence"/>
</dbReference>
<dbReference type="PROSITE" id="PS51194">
    <property type="entry name" value="HELICASE_CTER"/>
    <property type="match status" value="1"/>
</dbReference>
<dbReference type="InterPro" id="IPR027417">
    <property type="entry name" value="P-loop_NTPase"/>
</dbReference>
<feature type="domain" description="Helicase C-terminal" evidence="5">
    <location>
        <begin position="403"/>
        <end position="558"/>
    </location>
</feature>